<keyword evidence="5 7" id="KW-0963">Cytoplasm</keyword>
<reference evidence="12" key="1">
    <citation type="submission" date="2017-02" db="EMBL/GenBank/DDBJ databases">
        <title>Comparative genomics and description of representatives of a novel lineage of planctomycetes thriving in anoxic sediments.</title>
        <authorList>
            <person name="Spring S."/>
            <person name="Bunk B."/>
            <person name="Sproer C."/>
        </authorList>
    </citation>
    <scope>NUCLEOTIDE SEQUENCE [LARGE SCALE GENOMIC DNA]</scope>
    <source>
        <strain evidence="12">ST-NAGAB-D1</strain>
    </source>
</reference>
<protein>
    <recommendedName>
        <fullName evidence="7 8">Peptide chain release factor 1</fullName>
        <shortName evidence="7">RF-1</shortName>
    </recommendedName>
</protein>
<dbReference type="PANTHER" id="PTHR43804:SF7">
    <property type="entry name" value="LD18447P"/>
    <property type="match status" value="1"/>
</dbReference>
<dbReference type="GO" id="GO:0005829">
    <property type="term" value="C:cytosol"/>
    <property type="evidence" value="ECO:0007669"/>
    <property type="project" value="UniProtKB-ARBA"/>
</dbReference>
<dbReference type="InterPro" id="IPR045853">
    <property type="entry name" value="Pep_chain_release_fac_I_sf"/>
</dbReference>
<dbReference type="GO" id="GO:0016149">
    <property type="term" value="F:translation release factor activity, codon specific"/>
    <property type="evidence" value="ECO:0007669"/>
    <property type="project" value="UniProtKB-UniRule"/>
</dbReference>
<accession>A0A1U9NII9</accession>
<dbReference type="PROSITE" id="PS00745">
    <property type="entry name" value="RF_PROK_I"/>
    <property type="match status" value="1"/>
</dbReference>
<dbReference type="KEGG" id="alus:STSP2_00901"/>
<dbReference type="PANTHER" id="PTHR43804">
    <property type="entry name" value="LD18447P"/>
    <property type="match status" value="1"/>
</dbReference>
<evidence type="ECO:0000313" key="11">
    <source>
        <dbReference type="EMBL" id="AQT67752.1"/>
    </source>
</evidence>
<comment type="PTM">
    <text evidence="7">Methylated by PrmC. Methylation increases the termination efficiency of RF1.</text>
</comment>
<sequence length="362" mass="40827">MSDENSGLLAKLRELDERYAQIEKEMSDPEVASNVEKVVSLSKEQGKLRPMVEKYREYAEAVQGVEESEVMLNDPDVDPEFAELAKAEIEELSAKRDTLIEEIKETLVMADDASIGSIIMEIRAGTGGDEAALFARDLAAMYTRYAEKNGWKVETMEMSANELGGFREVILNIKGDGVWVDFGYESGGHRVQRVPETETQGRIHTSAATVAVLPEPEEVEVDIDPNDVVEHVSRAGGPGGQSVNKTNSAIKLEHVPSGITVSMRDEKSQHKNRSKAWRILRSRLYEHQMQELNQERDQQRKTMIGSGDRSQRIRTYNFPQNRLTDHRINLSLYSLDKVIMGELDEVVAALKEHDKQERLKNL</sequence>
<dbReference type="HAMAP" id="MF_00093">
    <property type="entry name" value="Rel_fac_1"/>
    <property type="match status" value="1"/>
</dbReference>
<feature type="coiled-coil region" evidence="9">
    <location>
        <begin position="82"/>
        <end position="109"/>
    </location>
</feature>
<dbReference type="FunFam" id="3.30.70.1660:FF:000004">
    <property type="entry name" value="Peptide chain release factor 1"/>
    <property type="match status" value="1"/>
</dbReference>
<dbReference type="FunFam" id="3.30.70.1660:FF:000002">
    <property type="entry name" value="Peptide chain release factor 1"/>
    <property type="match status" value="1"/>
</dbReference>
<dbReference type="Gene3D" id="6.10.140.1950">
    <property type="match status" value="1"/>
</dbReference>
<dbReference type="NCBIfam" id="NF001859">
    <property type="entry name" value="PRK00591.1"/>
    <property type="match status" value="1"/>
</dbReference>
<feature type="modified residue" description="N5-methylglutamine" evidence="7">
    <location>
        <position position="241"/>
    </location>
</feature>
<proteinExistence type="inferred from homology"/>
<dbReference type="Pfam" id="PF03462">
    <property type="entry name" value="PCRF"/>
    <property type="match status" value="1"/>
</dbReference>
<dbReference type="RefSeq" id="WP_146660192.1">
    <property type="nucleotide sequence ID" value="NZ_CP019791.1"/>
</dbReference>
<keyword evidence="4 7" id="KW-0488">Methylation</keyword>
<dbReference type="InterPro" id="IPR005139">
    <property type="entry name" value="PCRF"/>
</dbReference>
<gene>
    <name evidence="7 11" type="primary">prfA</name>
    <name evidence="11" type="ORF">STSP2_00901</name>
</gene>
<keyword evidence="9" id="KW-0175">Coiled coil</keyword>
<evidence type="ECO:0000256" key="1">
    <source>
        <dbReference type="ARBA" id="ARBA00002986"/>
    </source>
</evidence>
<dbReference type="Pfam" id="PF00472">
    <property type="entry name" value="RF-1"/>
    <property type="match status" value="1"/>
</dbReference>
<dbReference type="Gene3D" id="3.30.70.1660">
    <property type="match status" value="1"/>
</dbReference>
<keyword evidence="12" id="KW-1185">Reference proteome</keyword>
<evidence type="ECO:0000256" key="9">
    <source>
        <dbReference type="SAM" id="Coils"/>
    </source>
</evidence>
<evidence type="ECO:0000256" key="2">
    <source>
        <dbReference type="ARBA" id="ARBA00004496"/>
    </source>
</evidence>
<dbReference type="InterPro" id="IPR000352">
    <property type="entry name" value="Pep_chain_release_fac_I"/>
</dbReference>
<organism evidence="11 12">
    <name type="scientific">Anaerohalosphaera lusitana</name>
    <dbReference type="NCBI Taxonomy" id="1936003"/>
    <lineage>
        <taxon>Bacteria</taxon>
        <taxon>Pseudomonadati</taxon>
        <taxon>Planctomycetota</taxon>
        <taxon>Phycisphaerae</taxon>
        <taxon>Sedimentisphaerales</taxon>
        <taxon>Anaerohalosphaeraceae</taxon>
        <taxon>Anaerohalosphaera</taxon>
    </lineage>
</organism>
<evidence type="ECO:0000256" key="5">
    <source>
        <dbReference type="ARBA" id="ARBA00022490"/>
    </source>
</evidence>
<dbReference type="InterPro" id="IPR004373">
    <property type="entry name" value="RF-1"/>
</dbReference>
<name>A0A1U9NII9_9BACT</name>
<dbReference type="SMART" id="SM00937">
    <property type="entry name" value="PCRF"/>
    <property type="match status" value="1"/>
</dbReference>
<evidence type="ECO:0000256" key="3">
    <source>
        <dbReference type="ARBA" id="ARBA00010835"/>
    </source>
</evidence>
<dbReference type="NCBIfam" id="TIGR00019">
    <property type="entry name" value="prfA"/>
    <property type="match status" value="1"/>
</dbReference>
<comment type="function">
    <text evidence="1 7">Peptide chain release factor 1 directs the termination of translation in response to the peptide chain termination codons UAG and UAA.</text>
</comment>
<evidence type="ECO:0000256" key="7">
    <source>
        <dbReference type="HAMAP-Rule" id="MF_00093"/>
    </source>
</evidence>
<keyword evidence="6 7" id="KW-0648">Protein biosynthesis</keyword>
<dbReference type="FunFam" id="3.30.160.20:FF:000004">
    <property type="entry name" value="Peptide chain release factor 1"/>
    <property type="match status" value="1"/>
</dbReference>
<dbReference type="SUPFAM" id="SSF75620">
    <property type="entry name" value="Release factor"/>
    <property type="match status" value="1"/>
</dbReference>
<dbReference type="STRING" id="1936003.STSP2_00901"/>
<comment type="subcellular location">
    <subcellularLocation>
        <location evidence="2 7">Cytoplasm</location>
    </subcellularLocation>
</comment>
<feature type="domain" description="Prokaryotic-type class I peptide chain release factors" evidence="10">
    <location>
        <begin position="234"/>
        <end position="250"/>
    </location>
</feature>
<dbReference type="OrthoDB" id="9806673at2"/>
<evidence type="ECO:0000259" key="10">
    <source>
        <dbReference type="PROSITE" id="PS00745"/>
    </source>
</evidence>
<dbReference type="InterPro" id="IPR050057">
    <property type="entry name" value="Prokaryotic/Mito_RF"/>
</dbReference>
<dbReference type="AlphaFoldDB" id="A0A1U9NII9"/>
<evidence type="ECO:0000313" key="12">
    <source>
        <dbReference type="Proteomes" id="UP000189674"/>
    </source>
</evidence>
<evidence type="ECO:0000256" key="6">
    <source>
        <dbReference type="ARBA" id="ARBA00022917"/>
    </source>
</evidence>
<evidence type="ECO:0000256" key="4">
    <source>
        <dbReference type="ARBA" id="ARBA00022481"/>
    </source>
</evidence>
<dbReference type="Proteomes" id="UP000189674">
    <property type="component" value="Chromosome"/>
</dbReference>
<dbReference type="Gene3D" id="3.30.160.20">
    <property type="match status" value="1"/>
</dbReference>
<comment type="similarity">
    <text evidence="3 7">Belongs to the prokaryotic/mitochondrial release factor family.</text>
</comment>
<dbReference type="EMBL" id="CP019791">
    <property type="protein sequence ID" value="AQT67752.1"/>
    <property type="molecule type" value="Genomic_DNA"/>
</dbReference>
<evidence type="ECO:0000256" key="8">
    <source>
        <dbReference type="NCBIfam" id="TIGR00019"/>
    </source>
</evidence>